<name>A0A1C5GWG5_9ACTN</name>
<keyword evidence="2" id="KW-1185">Reference proteome</keyword>
<sequence>MEPVSDPHRGDSGFGLSVGDPVAGKSRLLSRQCDTCIFAPGNLMHLTPGRLRELVHEARDRESFVICHDTLPHYRHPDVKPAICRGFADRYRTPALQLIERLWGFAEVDPPPPPRITPDEEADT</sequence>
<organism evidence="1 2">
    <name type="scientific">Micromonospora coxensis</name>
    <dbReference type="NCBI Taxonomy" id="356852"/>
    <lineage>
        <taxon>Bacteria</taxon>
        <taxon>Bacillati</taxon>
        <taxon>Actinomycetota</taxon>
        <taxon>Actinomycetes</taxon>
        <taxon>Micromonosporales</taxon>
        <taxon>Micromonosporaceae</taxon>
        <taxon>Micromonospora</taxon>
    </lineage>
</organism>
<reference evidence="2" key="1">
    <citation type="submission" date="2016-06" db="EMBL/GenBank/DDBJ databases">
        <authorList>
            <person name="Varghese N."/>
            <person name="Submissions Spin"/>
        </authorList>
    </citation>
    <scope>NUCLEOTIDE SEQUENCE [LARGE SCALE GENOMIC DNA]</scope>
    <source>
        <strain evidence="2">DSM 45161</strain>
    </source>
</reference>
<dbReference type="OrthoDB" id="3404096at2"/>
<dbReference type="AlphaFoldDB" id="A0A1C5GWG5"/>
<dbReference type="EMBL" id="LT607753">
    <property type="protein sequence ID" value="SCG38090.1"/>
    <property type="molecule type" value="Genomic_DNA"/>
</dbReference>
<evidence type="ECO:0000313" key="1">
    <source>
        <dbReference type="EMBL" id="SCG38090.1"/>
    </source>
</evidence>
<accession>A0A1C5GWG5</accession>
<proteinExistence type="predicted"/>
<dbReference type="Proteomes" id="UP000198215">
    <property type="component" value="Chromosome I"/>
</dbReference>
<evidence type="ECO:0000313" key="2">
    <source>
        <dbReference type="Proteomes" id="UP000198215"/>
    </source>
</evidence>
<protein>
    <submittedName>
        <fullName evidence="1">Uncharacterized protein</fullName>
    </submittedName>
</protein>
<gene>
    <name evidence="1" type="ORF">GA0070614_0473</name>
</gene>